<name>A0A0B6WZZ9_9BACT</name>
<dbReference type="EMBL" id="CBXV010000008">
    <property type="protein sequence ID" value="CDM66858.1"/>
    <property type="molecule type" value="Genomic_DNA"/>
</dbReference>
<dbReference type="Pfam" id="PF01738">
    <property type="entry name" value="DLH"/>
    <property type="match status" value="1"/>
</dbReference>
<dbReference type="PANTHER" id="PTHR46623:SF6">
    <property type="entry name" value="ALPHA_BETA-HYDROLASES SUPERFAMILY PROTEIN"/>
    <property type="match status" value="1"/>
</dbReference>
<keyword evidence="2" id="KW-0378">Hydrolase</keyword>
<dbReference type="SUPFAM" id="SSF53474">
    <property type="entry name" value="alpha/beta-Hydrolases"/>
    <property type="match status" value="1"/>
</dbReference>
<dbReference type="Proteomes" id="UP000031518">
    <property type="component" value="Unassembled WGS sequence"/>
</dbReference>
<dbReference type="RefSeq" id="WP_060635713.1">
    <property type="nucleotide sequence ID" value="NZ_CBXV010000008.1"/>
</dbReference>
<reference evidence="2 3" key="2">
    <citation type="submission" date="2015-01" db="EMBL/GenBank/DDBJ databases">
        <title>Complete genome sequence of Pyrinomonas methylaliphatogenes type strain K22T.</title>
        <authorList>
            <person name="Lee K.C.Y."/>
            <person name="Power J.F."/>
            <person name="Dunfield P.F."/>
            <person name="Morgan X.C."/>
            <person name="Huttenhower C."/>
            <person name="Stott M.B."/>
        </authorList>
    </citation>
    <scope>NUCLEOTIDE SEQUENCE [LARGE SCALE GENOMIC DNA]</scope>
    <source>
        <strain evidence="2 3">K22</strain>
    </source>
</reference>
<dbReference type="PANTHER" id="PTHR46623">
    <property type="entry name" value="CARBOXYMETHYLENEBUTENOLIDASE-RELATED"/>
    <property type="match status" value="1"/>
</dbReference>
<dbReference type="PROSITE" id="PS51318">
    <property type="entry name" value="TAT"/>
    <property type="match status" value="1"/>
</dbReference>
<dbReference type="AlphaFoldDB" id="A0A0B6WZZ9"/>
<keyword evidence="3" id="KW-1185">Reference proteome</keyword>
<sequence>MAGERKGEVTRREFLEQTALGGASVLAAEVIQAGQTSAKLRGEMVEYESGDLKIPAYLSLPKKQPAPAVMVIHEVFGLNDHIKTIADRVAQEGYVALAPNLFVRAPEPPPRDASNVDAIRRAASSLAPDVAARDMQAGLNFLKAKRFVKPRFGSVGFCMGGGLSYRLAASGYPELACAVIFYGRTPLELVDKVTCPLLGIFGELDRSIPPQTVREFEEALRRAGKKAEIKIYPGAKHGFFNDTRPEVYDAQAAADAWQRTLRFFREHLGA</sequence>
<dbReference type="InterPro" id="IPR006311">
    <property type="entry name" value="TAT_signal"/>
</dbReference>
<feature type="domain" description="Dienelactone hydrolase" evidence="1">
    <location>
        <begin position="54"/>
        <end position="267"/>
    </location>
</feature>
<proteinExistence type="predicted"/>
<evidence type="ECO:0000313" key="2">
    <source>
        <dbReference type="EMBL" id="CDM66858.1"/>
    </source>
</evidence>
<dbReference type="GO" id="GO:0008806">
    <property type="term" value="F:carboxymethylenebutenolidase activity"/>
    <property type="evidence" value="ECO:0007669"/>
    <property type="project" value="UniProtKB-EC"/>
</dbReference>
<evidence type="ECO:0000259" key="1">
    <source>
        <dbReference type="Pfam" id="PF01738"/>
    </source>
</evidence>
<dbReference type="EC" id="3.1.1.45" evidence="2"/>
<gene>
    <name evidence="2" type="ORF">PYK22_02897</name>
</gene>
<reference evidence="2 3" key="1">
    <citation type="submission" date="2013-12" db="EMBL/GenBank/DDBJ databases">
        <authorList>
            <person name="Stott M."/>
        </authorList>
    </citation>
    <scope>NUCLEOTIDE SEQUENCE [LARGE SCALE GENOMIC DNA]</scope>
    <source>
        <strain evidence="2 3">K22</strain>
    </source>
</reference>
<dbReference type="Gene3D" id="3.40.50.1820">
    <property type="entry name" value="alpha/beta hydrolase"/>
    <property type="match status" value="1"/>
</dbReference>
<dbReference type="InterPro" id="IPR029058">
    <property type="entry name" value="AB_hydrolase_fold"/>
</dbReference>
<dbReference type="InterPro" id="IPR002925">
    <property type="entry name" value="Dienelactn_hydro"/>
</dbReference>
<organism evidence="2 3">
    <name type="scientific">Pyrinomonas methylaliphatogenes</name>
    <dbReference type="NCBI Taxonomy" id="454194"/>
    <lineage>
        <taxon>Bacteria</taxon>
        <taxon>Pseudomonadati</taxon>
        <taxon>Acidobacteriota</taxon>
        <taxon>Blastocatellia</taxon>
        <taxon>Blastocatellales</taxon>
        <taxon>Pyrinomonadaceae</taxon>
        <taxon>Pyrinomonas</taxon>
    </lineage>
</organism>
<accession>A0A0B6WZZ9</accession>
<dbReference type="InterPro" id="IPR051049">
    <property type="entry name" value="Dienelactone_hydrolase-like"/>
</dbReference>
<protein>
    <submittedName>
        <fullName evidence="2">Dienelactone hydrolase-like enzyme</fullName>
        <ecNumber evidence="2">3.1.1.45</ecNumber>
    </submittedName>
</protein>
<evidence type="ECO:0000313" key="3">
    <source>
        <dbReference type="Proteomes" id="UP000031518"/>
    </source>
</evidence>
<dbReference type="OrthoDB" id="115291at2"/>